<gene>
    <name evidence="2" type="ORF">NDU88_002511</name>
</gene>
<dbReference type="PANTHER" id="PTHR31635:SF196">
    <property type="entry name" value="REVERSE TRANSCRIPTASE DOMAIN-CONTAINING PROTEIN-RELATED"/>
    <property type="match status" value="1"/>
</dbReference>
<evidence type="ECO:0000313" key="3">
    <source>
        <dbReference type="Proteomes" id="UP001066276"/>
    </source>
</evidence>
<keyword evidence="1" id="KW-0812">Transmembrane</keyword>
<dbReference type="PANTHER" id="PTHR31635">
    <property type="entry name" value="REVERSE TRANSCRIPTASE DOMAIN-CONTAINING PROTEIN-RELATED"/>
    <property type="match status" value="1"/>
</dbReference>
<proteinExistence type="predicted"/>
<dbReference type="AlphaFoldDB" id="A0AAV7QCV3"/>
<keyword evidence="1" id="KW-1133">Transmembrane helix</keyword>
<keyword evidence="3" id="KW-1185">Reference proteome</keyword>
<name>A0AAV7QCV3_PLEWA</name>
<feature type="transmembrane region" description="Helical" evidence="1">
    <location>
        <begin position="33"/>
        <end position="51"/>
    </location>
</feature>
<keyword evidence="1" id="KW-0472">Membrane</keyword>
<protein>
    <submittedName>
        <fullName evidence="2">Uncharacterized protein</fullName>
    </submittedName>
</protein>
<sequence length="119" mass="13909">MNPAKSVLVPLARSRDCLDWQDVVPMRRLRFKYLGIWVALLPELSWALNLTPLVSRIRDDLRRWQSLPVNVLARVALYKMTVLPCLLYLIQNLPFAIHRSWFTKLVGIIISFIWGGTRH</sequence>
<feature type="transmembrane region" description="Helical" evidence="1">
    <location>
        <begin position="101"/>
        <end position="117"/>
    </location>
</feature>
<dbReference type="EMBL" id="JANPWB010000010">
    <property type="protein sequence ID" value="KAJ1136093.1"/>
    <property type="molecule type" value="Genomic_DNA"/>
</dbReference>
<comment type="caution">
    <text evidence="2">The sequence shown here is derived from an EMBL/GenBank/DDBJ whole genome shotgun (WGS) entry which is preliminary data.</text>
</comment>
<reference evidence="2" key="1">
    <citation type="journal article" date="2022" name="bioRxiv">
        <title>Sequencing and chromosome-scale assembly of the giantPleurodeles waltlgenome.</title>
        <authorList>
            <person name="Brown T."/>
            <person name="Elewa A."/>
            <person name="Iarovenko S."/>
            <person name="Subramanian E."/>
            <person name="Araus A.J."/>
            <person name="Petzold A."/>
            <person name="Susuki M."/>
            <person name="Suzuki K.-i.T."/>
            <person name="Hayashi T."/>
            <person name="Toyoda A."/>
            <person name="Oliveira C."/>
            <person name="Osipova E."/>
            <person name="Leigh N.D."/>
            <person name="Simon A."/>
            <person name="Yun M.H."/>
        </authorList>
    </citation>
    <scope>NUCLEOTIDE SEQUENCE</scope>
    <source>
        <strain evidence="2">20211129_DDA</strain>
        <tissue evidence="2">Liver</tissue>
    </source>
</reference>
<dbReference type="Proteomes" id="UP001066276">
    <property type="component" value="Chromosome 6"/>
</dbReference>
<feature type="transmembrane region" description="Helical" evidence="1">
    <location>
        <begin position="71"/>
        <end position="89"/>
    </location>
</feature>
<accession>A0AAV7QCV3</accession>
<evidence type="ECO:0000256" key="1">
    <source>
        <dbReference type="SAM" id="Phobius"/>
    </source>
</evidence>
<organism evidence="2 3">
    <name type="scientific">Pleurodeles waltl</name>
    <name type="common">Iberian ribbed newt</name>
    <dbReference type="NCBI Taxonomy" id="8319"/>
    <lineage>
        <taxon>Eukaryota</taxon>
        <taxon>Metazoa</taxon>
        <taxon>Chordata</taxon>
        <taxon>Craniata</taxon>
        <taxon>Vertebrata</taxon>
        <taxon>Euteleostomi</taxon>
        <taxon>Amphibia</taxon>
        <taxon>Batrachia</taxon>
        <taxon>Caudata</taxon>
        <taxon>Salamandroidea</taxon>
        <taxon>Salamandridae</taxon>
        <taxon>Pleurodelinae</taxon>
        <taxon>Pleurodeles</taxon>
    </lineage>
</organism>
<evidence type="ECO:0000313" key="2">
    <source>
        <dbReference type="EMBL" id="KAJ1136093.1"/>
    </source>
</evidence>